<dbReference type="InterPro" id="IPR045584">
    <property type="entry name" value="Pilin-like"/>
</dbReference>
<keyword evidence="1" id="KW-0472">Membrane</keyword>
<evidence type="ECO:0000313" key="2">
    <source>
        <dbReference type="EMBL" id="OGE41951.1"/>
    </source>
</evidence>
<dbReference type="SUPFAM" id="SSF54523">
    <property type="entry name" value="Pili subunits"/>
    <property type="match status" value="1"/>
</dbReference>
<organism evidence="2 3">
    <name type="scientific">Candidatus Daviesbacteria bacterium RIFCSPLOWO2_01_FULL_39_12</name>
    <dbReference type="NCBI Taxonomy" id="1797785"/>
    <lineage>
        <taxon>Bacteria</taxon>
        <taxon>Candidatus Daviesiibacteriota</taxon>
    </lineage>
</organism>
<evidence type="ECO:0000256" key="1">
    <source>
        <dbReference type="SAM" id="Phobius"/>
    </source>
</evidence>
<sequence length="179" mass="19419">MRERGYTLVELLVVIAIISLFGIGTLLQQNFSREDTALKKGAADLQSFIRLAQSNAQTATICQSGSSSAWTIEPGNTRTVVDLKCDISDSNPPLTQQSLNFDPNIEILSITGNSNCDTSYPLQMLDIRFPTLSGKPVFESPVNNVCVVSSTFLNINLRNTKTGNTSTVTVDKGGMIDVR</sequence>
<dbReference type="STRING" id="1797785.A3B45_01885"/>
<name>A0A1F5KMU9_9BACT</name>
<dbReference type="InterPro" id="IPR012902">
    <property type="entry name" value="N_methyl_site"/>
</dbReference>
<evidence type="ECO:0000313" key="3">
    <source>
        <dbReference type="Proteomes" id="UP000178565"/>
    </source>
</evidence>
<protein>
    <recommendedName>
        <fullName evidence="4">General secretion pathway GspH domain-containing protein</fullName>
    </recommendedName>
</protein>
<reference evidence="2 3" key="1">
    <citation type="journal article" date="2016" name="Nat. Commun.">
        <title>Thousands of microbial genomes shed light on interconnected biogeochemical processes in an aquifer system.</title>
        <authorList>
            <person name="Anantharaman K."/>
            <person name="Brown C.T."/>
            <person name="Hug L.A."/>
            <person name="Sharon I."/>
            <person name="Castelle C.J."/>
            <person name="Probst A.J."/>
            <person name="Thomas B.C."/>
            <person name="Singh A."/>
            <person name="Wilkins M.J."/>
            <person name="Karaoz U."/>
            <person name="Brodie E.L."/>
            <person name="Williams K.H."/>
            <person name="Hubbard S.S."/>
            <person name="Banfield J.F."/>
        </authorList>
    </citation>
    <scope>NUCLEOTIDE SEQUENCE [LARGE SCALE GENOMIC DNA]</scope>
</reference>
<comment type="caution">
    <text evidence="2">The sequence shown here is derived from an EMBL/GenBank/DDBJ whole genome shotgun (WGS) entry which is preliminary data.</text>
</comment>
<feature type="transmembrane region" description="Helical" evidence="1">
    <location>
        <begin position="6"/>
        <end position="27"/>
    </location>
</feature>
<proteinExistence type="predicted"/>
<keyword evidence="1" id="KW-0812">Transmembrane</keyword>
<dbReference type="NCBIfam" id="TIGR02532">
    <property type="entry name" value="IV_pilin_GFxxxE"/>
    <property type="match status" value="1"/>
</dbReference>
<dbReference type="AlphaFoldDB" id="A0A1F5KMU9"/>
<gene>
    <name evidence="2" type="ORF">A3B45_01885</name>
</gene>
<accession>A0A1F5KMU9</accession>
<dbReference type="Pfam" id="PF07963">
    <property type="entry name" value="N_methyl"/>
    <property type="match status" value="1"/>
</dbReference>
<dbReference type="PROSITE" id="PS00409">
    <property type="entry name" value="PROKAR_NTER_METHYL"/>
    <property type="match status" value="1"/>
</dbReference>
<keyword evidence="1" id="KW-1133">Transmembrane helix</keyword>
<dbReference type="Proteomes" id="UP000178565">
    <property type="component" value="Unassembled WGS sequence"/>
</dbReference>
<evidence type="ECO:0008006" key="4">
    <source>
        <dbReference type="Google" id="ProtNLM"/>
    </source>
</evidence>
<dbReference type="EMBL" id="MFDM01000031">
    <property type="protein sequence ID" value="OGE41951.1"/>
    <property type="molecule type" value="Genomic_DNA"/>
</dbReference>